<evidence type="ECO:0000313" key="4">
    <source>
        <dbReference type="Proteomes" id="UP001182304"/>
    </source>
</evidence>
<accession>A0AAW8V516</accession>
<name>A0AAW8V516_PASMD</name>
<dbReference type="GO" id="GO:0016020">
    <property type="term" value="C:membrane"/>
    <property type="evidence" value="ECO:0007669"/>
    <property type="project" value="UniProtKB-SubCell"/>
</dbReference>
<dbReference type="Pfam" id="PF03895">
    <property type="entry name" value="YadA_anchor"/>
    <property type="match status" value="1"/>
</dbReference>
<evidence type="ECO:0000259" key="2">
    <source>
        <dbReference type="Pfam" id="PF03895"/>
    </source>
</evidence>
<dbReference type="InterPro" id="IPR005594">
    <property type="entry name" value="YadA_C"/>
</dbReference>
<organism evidence="3 4">
    <name type="scientific">Pasteurella multocida</name>
    <dbReference type="NCBI Taxonomy" id="747"/>
    <lineage>
        <taxon>Bacteria</taxon>
        <taxon>Pseudomonadati</taxon>
        <taxon>Pseudomonadota</taxon>
        <taxon>Gammaproteobacteria</taxon>
        <taxon>Pasteurellales</taxon>
        <taxon>Pasteurellaceae</taxon>
        <taxon>Pasteurella</taxon>
    </lineage>
</organism>
<dbReference type="Proteomes" id="UP001182304">
    <property type="component" value="Unassembled WGS sequence"/>
</dbReference>
<comment type="caution">
    <text evidence="3">The sequence shown here is derived from an EMBL/GenBank/DDBJ whole genome shotgun (WGS) entry which is preliminary data.</text>
</comment>
<proteinExistence type="predicted"/>
<protein>
    <submittedName>
        <fullName evidence="3">YadA-like family protein</fullName>
    </submittedName>
</protein>
<dbReference type="Gene3D" id="3.30.1300.30">
    <property type="entry name" value="GSPII I/J protein-like"/>
    <property type="match status" value="1"/>
</dbReference>
<gene>
    <name evidence="3" type="ORF">NQF69_01870</name>
</gene>
<reference evidence="3" key="1">
    <citation type="submission" date="2022-07" db="EMBL/GenBank/DDBJ databases">
        <title>Sequence of Pasteurella multocoda 17BRD-035.</title>
        <authorList>
            <person name="Roy Chowdhury P."/>
            <person name="Alhamami T."/>
            <person name="Trott D.J."/>
            <person name="Djordvevic S.P."/>
        </authorList>
    </citation>
    <scope>NUCLEOTIDE SEQUENCE</scope>
    <source>
        <strain evidence="3">17BRD-035</strain>
    </source>
</reference>
<dbReference type="RefSeq" id="WP_005726455.1">
    <property type="nucleotide sequence ID" value="NZ_CP017961.1"/>
</dbReference>
<dbReference type="AlphaFoldDB" id="A0AAW8V516"/>
<dbReference type="EMBL" id="JANIEN010000001">
    <property type="protein sequence ID" value="MDT3451517.1"/>
    <property type="molecule type" value="Genomic_DNA"/>
</dbReference>
<evidence type="ECO:0000313" key="3">
    <source>
        <dbReference type="EMBL" id="MDT3451517.1"/>
    </source>
</evidence>
<feature type="domain" description="Trimeric autotransporter adhesin YadA-like C-terminal membrane anchor" evidence="2">
    <location>
        <begin position="7"/>
        <end position="35"/>
    </location>
</feature>
<evidence type="ECO:0000256" key="1">
    <source>
        <dbReference type="ARBA" id="ARBA00004370"/>
    </source>
</evidence>
<sequence length="49" mass="5709">MRHFVLFQPYNVNKFNLTATFGGYQSQTAIAIGYRFNEKLPQKRESPKA</sequence>
<dbReference type="GeneID" id="77208047"/>
<comment type="subcellular location">
    <subcellularLocation>
        <location evidence="1">Membrane</location>
    </subcellularLocation>
</comment>